<evidence type="ECO:0000313" key="1">
    <source>
        <dbReference type="EMBL" id="MBC3861022.1"/>
    </source>
</evidence>
<protein>
    <submittedName>
        <fullName evidence="1">Uncharacterized protein</fullName>
    </submittedName>
</protein>
<dbReference type="AlphaFoldDB" id="A0A923HAU5"/>
<reference evidence="1" key="1">
    <citation type="submission" date="2020-08" db="EMBL/GenBank/DDBJ databases">
        <title>Novel species isolated from subtropical streams in China.</title>
        <authorList>
            <person name="Lu H."/>
        </authorList>
    </citation>
    <scope>NUCLEOTIDE SEQUENCE</scope>
    <source>
        <strain evidence="1">KACC 12607</strain>
    </source>
</reference>
<organism evidence="1 2">
    <name type="scientific">Undibacterium jejuense</name>
    <dbReference type="NCBI Taxonomy" id="1344949"/>
    <lineage>
        <taxon>Bacteria</taxon>
        <taxon>Pseudomonadati</taxon>
        <taxon>Pseudomonadota</taxon>
        <taxon>Betaproteobacteria</taxon>
        <taxon>Burkholderiales</taxon>
        <taxon>Oxalobacteraceae</taxon>
        <taxon>Undibacterium</taxon>
    </lineage>
</organism>
<gene>
    <name evidence="1" type="ORF">H8K32_02830</name>
</gene>
<name>A0A923HAU5_9BURK</name>
<dbReference type="EMBL" id="JACOFV010000002">
    <property type="protein sequence ID" value="MBC3861022.1"/>
    <property type="molecule type" value="Genomic_DNA"/>
</dbReference>
<sequence>MKLRTKRRLMNYGRIYNHQLATVLEAAFEEFRVNFTKEGESLEQSLDALHKLGASYRHFKKFSLRFAIYH</sequence>
<comment type="caution">
    <text evidence="1">The sequence shown here is derived from an EMBL/GenBank/DDBJ whole genome shotgun (WGS) entry which is preliminary data.</text>
</comment>
<dbReference type="Proteomes" id="UP000634011">
    <property type="component" value="Unassembled WGS sequence"/>
</dbReference>
<proteinExistence type="predicted"/>
<keyword evidence="2" id="KW-1185">Reference proteome</keyword>
<dbReference type="RefSeq" id="WP_186910970.1">
    <property type="nucleotide sequence ID" value="NZ_JACOFV010000002.1"/>
</dbReference>
<evidence type="ECO:0000313" key="2">
    <source>
        <dbReference type="Proteomes" id="UP000634011"/>
    </source>
</evidence>
<accession>A0A923HAU5</accession>